<evidence type="ECO:0000313" key="8">
    <source>
        <dbReference type="EMBL" id="EYU38370.1"/>
    </source>
</evidence>
<dbReference type="SUPFAM" id="SSF54171">
    <property type="entry name" value="DNA-binding domain"/>
    <property type="match status" value="1"/>
</dbReference>
<dbReference type="SMART" id="SM00391">
    <property type="entry name" value="MBD"/>
    <property type="match status" value="1"/>
</dbReference>
<dbReference type="AlphaFoldDB" id="A0A022RHK1"/>
<dbReference type="GO" id="GO:0003677">
    <property type="term" value="F:DNA binding"/>
    <property type="evidence" value="ECO:0007669"/>
    <property type="project" value="UniProtKB-KW"/>
</dbReference>
<evidence type="ECO:0000259" key="7">
    <source>
        <dbReference type="PROSITE" id="PS50982"/>
    </source>
</evidence>
<dbReference type="Gene3D" id="3.30.890.10">
    <property type="entry name" value="Methyl-cpg-binding Protein 2, Chain A"/>
    <property type="match status" value="1"/>
</dbReference>
<gene>
    <name evidence="8" type="ORF">MIMGU_mgv1a007205mg</name>
</gene>
<dbReference type="InterPro" id="IPR016177">
    <property type="entry name" value="DNA-bd_dom_sf"/>
</dbReference>
<feature type="domain" description="MBD" evidence="7">
    <location>
        <begin position="20"/>
        <end position="97"/>
    </location>
</feature>
<dbReference type="Proteomes" id="UP000030748">
    <property type="component" value="Unassembled WGS sequence"/>
</dbReference>
<dbReference type="PROSITE" id="PS50982">
    <property type="entry name" value="MBD"/>
    <property type="match status" value="1"/>
</dbReference>
<accession>A0A022RHK1</accession>
<feature type="compositionally biased region" description="Low complexity" evidence="6">
    <location>
        <begin position="101"/>
        <end position="120"/>
    </location>
</feature>
<comment type="subcellular location">
    <subcellularLocation>
        <location evidence="1">Nucleus</location>
    </subcellularLocation>
</comment>
<keyword evidence="9" id="KW-1185">Reference proteome</keyword>
<proteinExistence type="predicted"/>
<dbReference type="EMBL" id="KI630481">
    <property type="protein sequence ID" value="EYU38370.1"/>
    <property type="molecule type" value="Genomic_DNA"/>
</dbReference>
<dbReference type="Pfam" id="PF01429">
    <property type="entry name" value="MBD"/>
    <property type="match status" value="1"/>
</dbReference>
<feature type="compositionally biased region" description="Polar residues" evidence="6">
    <location>
        <begin position="210"/>
        <end position="226"/>
    </location>
</feature>
<feature type="region of interest" description="Disordered" evidence="6">
    <location>
        <begin position="93"/>
        <end position="228"/>
    </location>
</feature>
<dbReference type="GO" id="GO:0005634">
    <property type="term" value="C:nucleus"/>
    <property type="evidence" value="ECO:0007669"/>
    <property type="project" value="UniProtKB-SubCell"/>
</dbReference>
<keyword evidence="4" id="KW-0804">Transcription</keyword>
<sequence length="415" mass="45225">MTNVGPASEKKRKGSAYKTVACETVAADDLPPGWIKEIVTSKFGNKIRKDPYYTDPVSGYVFRSKLDVERYLTTNNINSCACRPKKKDEFDDRKFIENEIPVSNSSNPANGNPPEHKTGLVLGGELNGEEGSASVKTRAESDAKISKGTQVGEEDSTTTKNRAESDAKISKETQENEVTTVNEPKKLKKRRNFSSPPSRTSKRLAKCKPESNSVPSERSGRSSTSEIPILPLEPSADVVEANEPKVEALKGAETRQEIKPMNAVVNERAPPKEVPAIIQEEQIIIGEGANNKSQESQLLYDFGDSWSDPLEFALKTLRGDIPIEDTLAFAGGFGFQNNVNFNTTTNNNNQANGGVRSSSQSDAAPVFFQDEFAPRSESSSKQNGAAAADQLPGNSNSFFAQGNVVKRDWPAKFNP</sequence>
<dbReference type="InterPro" id="IPR001739">
    <property type="entry name" value="Methyl_CpG_DNA-bd"/>
</dbReference>
<evidence type="ECO:0000256" key="6">
    <source>
        <dbReference type="SAM" id="MobiDB-lite"/>
    </source>
</evidence>
<keyword evidence="5" id="KW-0539">Nucleus</keyword>
<dbReference type="PANTHER" id="PTHR34067:SF20">
    <property type="entry name" value="OS08G0206700 PROTEIN"/>
    <property type="match status" value="1"/>
</dbReference>
<evidence type="ECO:0000256" key="5">
    <source>
        <dbReference type="ARBA" id="ARBA00023242"/>
    </source>
</evidence>
<evidence type="ECO:0000256" key="3">
    <source>
        <dbReference type="ARBA" id="ARBA00023125"/>
    </source>
</evidence>
<dbReference type="STRING" id="4155.A0A022RHK1"/>
<organism evidence="8 9">
    <name type="scientific">Erythranthe guttata</name>
    <name type="common">Yellow monkey flower</name>
    <name type="synonym">Mimulus guttatus</name>
    <dbReference type="NCBI Taxonomy" id="4155"/>
    <lineage>
        <taxon>Eukaryota</taxon>
        <taxon>Viridiplantae</taxon>
        <taxon>Streptophyta</taxon>
        <taxon>Embryophyta</taxon>
        <taxon>Tracheophyta</taxon>
        <taxon>Spermatophyta</taxon>
        <taxon>Magnoliopsida</taxon>
        <taxon>eudicotyledons</taxon>
        <taxon>Gunneridae</taxon>
        <taxon>Pentapetalae</taxon>
        <taxon>asterids</taxon>
        <taxon>lamiids</taxon>
        <taxon>Lamiales</taxon>
        <taxon>Phrymaceae</taxon>
        <taxon>Erythranthe</taxon>
    </lineage>
</organism>
<name>A0A022RHK1_ERYGU</name>
<evidence type="ECO:0000256" key="2">
    <source>
        <dbReference type="ARBA" id="ARBA00023015"/>
    </source>
</evidence>
<reference evidence="8 9" key="1">
    <citation type="journal article" date="2013" name="Proc. Natl. Acad. Sci. U.S.A.">
        <title>Fine-scale variation in meiotic recombination in Mimulus inferred from population shotgun sequencing.</title>
        <authorList>
            <person name="Hellsten U."/>
            <person name="Wright K.M."/>
            <person name="Jenkins J."/>
            <person name="Shu S."/>
            <person name="Yuan Y."/>
            <person name="Wessler S.R."/>
            <person name="Schmutz J."/>
            <person name="Willis J.H."/>
            <person name="Rokhsar D.S."/>
        </authorList>
    </citation>
    <scope>NUCLEOTIDE SEQUENCE [LARGE SCALE GENOMIC DNA]</scope>
    <source>
        <strain evidence="9">cv. DUN x IM62</strain>
    </source>
</reference>
<dbReference type="PANTHER" id="PTHR34067">
    <property type="entry name" value="OS04G0193200 PROTEIN"/>
    <property type="match status" value="1"/>
</dbReference>
<protein>
    <recommendedName>
        <fullName evidence="7">MBD domain-containing protein</fullName>
    </recommendedName>
</protein>
<feature type="compositionally biased region" description="Basic and acidic residues" evidence="6">
    <location>
        <begin position="161"/>
        <end position="174"/>
    </location>
</feature>
<evidence type="ECO:0000256" key="4">
    <source>
        <dbReference type="ARBA" id="ARBA00023163"/>
    </source>
</evidence>
<evidence type="ECO:0000313" key="9">
    <source>
        <dbReference type="Proteomes" id="UP000030748"/>
    </source>
</evidence>
<dbReference type="eggNOG" id="ENOG502QS50">
    <property type="taxonomic scope" value="Eukaryota"/>
</dbReference>
<keyword evidence="2" id="KW-0805">Transcription regulation</keyword>
<dbReference type="CDD" id="cd00122">
    <property type="entry name" value="MBD"/>
    <property type="match status" value="1"/>
</dbReference>
<keyword evidence="3" id="KW-0238">DNA-binding</keyword>
<evidence type="ECO:0000256" key="1">
    <source>
        <dbReference type="ARBA" id="ARBA00004123"/>
    </source>
</evidence>
<dbReference type="InterPro" id="IPR038945">
    <property type="entry name" value="MBD13-like"/>
</dbReference>
<feature type="region of interest" description="Disordered" evidence="6">
    <location>
        <begin position="367"/>
        <end position="399"/>
    </location>
</feature>